<protein>
    <recommendedName>
        <fullName evidence="3">DAGKc domain-containing protein</fullName>
    </recommendedName>
</protein>
<keyword evidence="2" id="KW-1185">Reference proteome</keyword>
<evidence type="ECO:0000313" key="1">
    <source>
        <dbReference type="EnsemblMetazoa" id="PPAI007399-PA"/>
    </source>
</evidence>
<dbReference type="EMBL" id="AJVK01060484">
    <property type="status" value="NOT_ANNOTATED_CDS"/>
    <property type="molecule type" value="Genomic_DNA"/>
</dbReference>
<accession>A0A1B0DGW5</accession>
<organism evidence="1 2">
    <name type="scientific">Phlebotomus papatasi</name>
    <name type="common">Sandfly</name>
    <dbReference type="NCBI Taxonomy" id="29031"/>
    <lineage>
        <taxon>Eukaryota</taxon>
        <taxon>Metazoa</taxon>
        <taxon>Ecdysozoa</taxon>
        <taxon>Arthropoda</taxon>
        <taxon>Hexapoda</taxon>
        <taxon>Insecta</taxon>
        <taxon>Pterygota</taxon>
        <taxon>Neoptera</taxon>
        <taxon>Endopterygota</taxon>
        <taxon>Diptera</taxon>
        <taxon>Nematocera</taxon>
        <taxon>Psychodoidea</taxon>
        <taxon>Psychodidae</taxon>
        <taxon>Phlebotomus</taxon>
        <taxon>Phlebotomus</taxon>
    </lineage>
</organism>
<reference evidence="1" key="1">
    <citation type="submission" date="2022-08" db="UniProtKB">
        <authorList>
            <consortium name="EnsemblMetazoa"/>
        </authorList>
    </citation>
    <scope>IDENTIFICATION</scope>
    <source>
        <strain evidence="1">Israel</strain>
    </source>
</reference>
<dbReference type="VEuPathDB" id="VectorBase:PPAI007399"/>
<dbReference type="Proteomes" id="UP000092462">
    <property type="component" value="Unassembled WGS sequence"/>
</dbReference>
<evidence type="ECO:0000313" key="2">
    <source>
        <dbReference type="Proteomes" id="UP000092462"/>
    </source>
</evidence>
<evidence type="ECO:0008006" key="3">
    <source>
        <dbReference type="Google" id="ProtNLM"/>
    </source>
</evidence>
<dbReference type="EnsemblMetazoa" id="PPAI007399-RA">
    <property type="protein sequence ID" value="PPAI007399-PA"/>
    <property type="gene ID" value="PPAI007399"/>
</dbReference>
<sequence length="230" mass="26136">MAEAQDVVLLAAFQVDRKRVRAILHGGHVAWEPCKAGRQNRRHQVPLTDVVNVTVNSATLTLHYGTRGRSDHQWRLQRTSFVATDVAVVDLWRTEIQRQIKLQDYRPKYLLIFVNPFDRTLAYSRTWPSPLRTLHKSKPVRRPRIMWMAQVVTSSVPWRQKATVFVLPPGMTARGSCGRGRSPFDIGMSLWRHSLATSPLKSSAKVPSPPTHAAPSYGSKSWFSIVSRMC</sequence>
<dbReference type="VEuPathDB" id="VectorBase:PPAPM1_009496"/>
<name>A0A1B0DGW5_PHLPP</name>
<dbReference type="AlphaFoldDB" id="A0A1B0DGW5"/>
<proteinExistence type="predicted"/>